<organism evidence="6 7">
    <name type="scientific">Cellulomonas hominis</name>
    <dbReference type="NCBI Taxonomy" id="156981"/>
    <lineage>
        <taxon>Bacteria</taxon>
        <taxon>Bacillati</taxon>
        <taxon>Actinomycetota</taxon>
        <taxon>Actinomycetes</taxon>
        <taxon>Micrococcales</taxon>
        <taxon>Cellulomonadaceae</taxon>
        <taxon>Cellulomonas</taxon>
    </lineage>
</organism>
<evidence type="ECO:0000256" key="1">
    <source>
        <dbReference type="ARBA" id="ARBA00023015"/>
    </source>
</evidence>
<dbReference type="AlphaFoldDB" id="A0A7Z8NRB9"/>
<dbReference type="GO" id="GO:0006355">
    <property type="term" value="P:regulation of DNA-templated transcription"/>
    <property type="evidence" value="ECO:0007669"/>
    <property type="project" value="InterPro"/>
</dbReference>
<gene>
    <name evidence="6" type="ORF">FA014_05505</name>
</gene>
<dbReference type="InterPro" id="IPR000792">
    <property type="entry name" value="Tscrpt_reg_LuxR_C"/>
</dbReference>
<dbReference type="CDD" id="cd06170">
    <property type="entry name" value="LuxR_C_like"/>
    <property type="match status" value="1"/>
</dbReference>
<feature type="region of interest" description="Disordered" evidence="4">
    <location>
        <begin position="322"/>
        <end position="341"/>
    </location>
</feature>
<protein>
    <submittedName>
        <fullName evidence="6">Helix-turn-helix transcriptional regulator</fullName>
    </submittedName>
</protein>
<dbReference type="GO" id="GO:0003677">
    <property type="term" value="F:DNA binding"/>
    <property type="evidence" value="ECO:0007669"/>
    <property type="project" value="UniProtKB-KW"/>
</dbReference>
<evidence type="ECO:0000256" key="4">
    <source>
        <dbReference type="SAM" id="MobiDB-lite"/>
    </source>
</evidence>
<dbReference type="SMART" id="SM00421">
    <property type="entry name" value="HTH_LUXR"/>
    <property type="match status" value="1"/>
</dbReference>
<keyword evidence="2" id="KW-0238">DNA-binding</keyword>
<dbReference type="PRINTS" id="PR00038">
    <property type="entry name" value="HTHLUXR"/>
</dbReference>
<dbReference type="Pfam" id="PF00196">
    <property type="entry name" value="GerE"/>
    <property type="match status" value="1"/>
</dbReference>
<dbReference type="InterPro" id="IPR036388">
    <property type="entry name" value="WH-like_DNA-bd_sf"/>
</dbReference>
<dbReference type="SUPFAM" id="SSF52540">
    <property type="entry name" value="P-loop containing nucleoside triphosphate hydrolases"/>
    <property type="match status" value="1"/>
</dbReference>
<reference evidence="6 7" key="1">
    <citation type="submission" date="2019-05" db="EMBL/GenBank/DDBJ databases">
        <title>Genome sequence of Cellulomonas hominis strain CS1.</title>
        <authorList>
            <person name="Belmont J."/>
            <person name="Maclea K.S."/>
        </authorList>
    </citation>
    <scope>NUCLEOTIDE SEQUENCE [LARGE SCALE GENOMIC DNA]</scope>
    <source>
        <strain evidence="6 7">CS1</strain>
    </source>
</reference>
<dbReference type="PANTHER" id="PTHR44688">
    <property type="entry name" value="DNA-BINDING TRANSCRIPTIONAL ACTIVATOR DEVR_DOSR"/>
    <property type="match status" value="1"/>
</dbReference>
<proteinExistence type="predicted"/>
<evidence type="ECO:0000313" key="7">
    <source>
        <dbReference type="Proteomes" id="UP000308121"/>
    </source>
</evidence>
<sequence length="857" mass="88575">MAEGTFVQVELADRVLAHLGSGTSVNVVGMRTSGRTALLRHVVEQLDAQGLGTVRITGVGPLQDRALGTLAVNGIHIPTSALGPAAFAGAVSALEREVATRPSVLVVDDADDVDVATTGVIVVVRSRVRVPVLAVSRLPGGQSPQRRPLAEELHPAVRLVMPPLDYGSVLRLVHDLLPGPVDRSTVARIATASGGLPGLVTALIEVGTRTGRLTSTADGWRWHGALWDPSLVQAVEPLIAHLDAEALVVLTMIALSGMIGLRRAARLTSWDALAVLEAGGLIQVVTVAREPVAVVFPPLLARFLAHERSAVRTAQVQDRIVSGSRAARSADGRPASDASRGDQGGVLLPLLDRRFAEHWLAELEDCRREWTANPVPSTAVPLMTALYAAGAPVGEVDRVVRDTTPSPDDPRGAVVLRATYAIDVGVRRHDPDAALARLAASPPPPGYAGMDRAVSAHLAMVGRRLPDAGPLVPSGDDAPLAVEALRAVRISVHLAAGRVPAAAREAADFVPSTAMLALNLAFGRGYGLVVGAELSAGVERALADLEAAHEQLDAGGVRVHAYVAAFGLLTAGRLAEAEGLLSQVLALSSHEGLVAHCHDASLVLAAVTASLQGREERAAALAAQAGALGAPRGPFPWMWPDAAGSLLGTGRADELWALAEERSAAGFGVAAVVAAVEAMERAPDAARARALLRSAPLECALVESLSHLLRALGQQDPDALADAGALLGAQGLHLYATRAAVARALALRAGGDLPAAAEQAQQAWVEAERHGGAAGGLFRPLVRAVDLSLREQEVIRRIGEGLPSSAVAAALGLSVRTVDNHIQNGLRKVGVRTRAEVVAAVDTWAAPAGSGPPGAFA</sequence>
<dbReference type="EMBL" id="SZYE01000026">
    <property type="protein sequence ID" value="TKR24965.1"/>
    <property type="molecule type" value="Genomic_DNA"/>
</dbReference>
<dbReference type="InterPro" id="IPR027417">
    <property type="entry name" value="P-loop_NTPase"/>
</dbReference>
<dbReference type="InterPro" id="IPR016032">
    <property type="entry name" value="Sig_transdc_resp-reg_C-effctor"/>
</dbReference>
<evidence type="ECO:0000313" key="6">
    <source>
        <dbReference type="EMBL" id="TKR24965.1"/>
    </source>
</evidence>
<dbReference type="OrthoDB" id="3751684at2"/>
<feature type="domain" description="HTH luxR-type" evidence="5">
    <location>
        <begin position="780"/>
        <end position="844"/>
    </location>
</feature>
<name>A0A7Z8NRB9_9CELL</name>
<dbReference type="PROSITE" id="PS50043">
    <property type="entry name" value="HTH_LUXR_2"/>
    <property type="match status" value="1"/>
</dbReference>
<comment type="caution">
    <text evidence="6">The sequence shown here is derived from an EMBL/GenBank/DDBJ whole genome shotgun (WGS) entry which is preliminary data.</text>
</comment>
<accession>A0A7Z8NRB9</accession>
<keyword evidence="1" id="KW-0805">Transcription regulation</keyword>
<dbReference type="RefSeq" id="WP_154728705.1">
    <property type="nucleotide sequence ID" value="NZ_SZYE01000026.1"/>
</dbReference>
<keyword evidence="3" id="KW-0804">Transcription</keyword>
<dbReference type="PANTHER" id="PTHR44688:SF16">
    <property type="entry name" value="DNA-BINDING TRANSCRIPTIONAL ACTIVATOR DEVR_DOSR"/>
    <property type="match status" value="1"/>
</dbReference>
<evidence type="ECO:0000259" key="5">
    <source>
        <dbReference type="PROSITE" id="PS50043"/>
    </source>
</evidence>
<evidence type="ECO:0000256" key="3">
    <source>
        <dbReference type="ARBA" id="ARBA00023163"/>
    </source>
</evidence>
<dbReference type="Gene3D" id="1.10.10.10">
    <property type="entry name" value="Winged helix-like DNA-binding domain superfamily/Winged helix DNA-binding domain"/>
    <property type="match status" value="1"/>
</dbReference>
<dbReference type="Proteomes" id="UP000308121">
    <property type="component" value="Unassembled WGS sequence"/>
</dbReference>
<evidence type="ECO:0000256" key="2">
    <source>
        <dbReference type="ARBA" id="ARBA00023125"/>
    </source>
</evidence>
<dbReference type="SUPFAM" id="SSF46894">
    <property type="entry name" value="C-terminal effector domain of the bipartite response regulators"/>
    <property type="match status" value="1"/>
</dbReference>